<evidence type="ECO:0000313" key="2">
    <source>
        <dbReference type="EMBL" id="CAH0044530.1"/>
    </source>
</evidence>
<sequence>MSFLTSPERGCTGHPTRIQCGPDRTTSKDGYFVQSKGGERDNDISSCETSKWEDSSGLPMEENQTLSAREADDLERSKSQVWQADATRRILRSRHKLSITVSTTLPATSSYN</sequence>
<dbReference type="EMBL" id="CABFOC020000007">
    <property type="protein sequence ID" value="CAH0044530.1"/>
    <property type="molecule type" value="Genomic_DNA"/>
</dbReference>
<accession>A0A9N9W6P7</accession>
<dbReference type="AlphaFoldDB" id="A0A9N9W6P7"/>
<name>A0A9N9W6P7_9HYPO</name>
<evidence type="ECO:0000256" key="1">
    <source>
        <dbReference type="SAM" id="MobiDB-lite"/>
    </source>
</evidence>
<feature type="region of interest" description="Disordered" evidence="1">
    <location>
        <begin position="1"/>
        <end position="78"/>
    </location>
</feature>
<keyword evidence="3" id="KW-1185">Reference proteome</keyword>
<organism evidence="2 3">
    <name type="scientific">Clonostachys solani</name>
    <dbReference type="NCBI Taxonomy" id="160281"/>
    <lineage>
        <taxon>Eukaryota</taxon>
        <taxon>Fungi</taxon>
        <taxon>Dikarya</taxon>
        <taxon>Ascomycota</taxon>
        <taxon>Pezizomycotina</taxon>
        <taxon>Sordariomycetes</taxon>
        <taxon>Hypocreomycetidae</taxon>
        <taxon>Hypocreales</taxon>
        <taxon>Bionectriaceae</taxon>
        <taxon>Clonostachys</taxon>
    </lineage>
</organism>
<proteinExistence type="predicted"/>
<gene>
    <name evidence="2" type="ORF">CSOL1703_00010266</name>
</gene>
<feature type="compositionally biased region" description="Basic and acidic residues" evidence="1">
    <location>
        <begin position="69"/>
        <end position="78"/>
    </location>
</feature>
<reference evidence="2" key="1">
    <citation type="submission" date="2021-10" db="EMBL/GenBank/DDBJ databases">
        <authorList>
            <person name="Piombo E."/>
        </authorList>
    </citation>
    <scope>NUCLEOTIDE SEQUENCE</scope>
</reference>
<protein>
    <submittedName>
        <fullName evidence="2">Uncharacterized protein</fullName>
    </submittedName>
</protein>
<comment type="caution">
    <text evidence="2">The sequence shown here is derived from an EMBL/GenBank/DDBJ whole genome shotgun (WGS) entry which is preliminary data.</text>
</comment>
<evidence type="ECO:0000313" key="3">
    <source>
        <dbReference type="Proteomes" id="UP000775872"/>
    </source>
</evidence>
<dbReference type="Proteomes" id="UP000775872">
    <property type="component" value="Unassembled WGS sequence"/>
</dbReference>